<dbReference type="AlphaFoldDB" id="A0A177TCQ7"/>
<dbReference type="PANTHER" id="PTHR12480">
    <property type="entry name" value="ARGININE DEMETHYLASE AND LYSYL-HYDROXYLASE JMJD"/>
    <property type="match status" value="1"/>
</dbReference>
<dbReference type="GO" id="GO:0016706">
    <property type="term" value="F:2-oxoglutarate-dependent dioxygenase activity"/>
    <property type="evidence" value="ECO:0007669"/>
    <property type="project" value="TreeGrafter"/>
</dbReference>
<keyword evidence="2" id="KW-1185">Reference proteome</keyword>
<reference evidence="1" key="1">
    <citation type="submission" date="2016-04" db="EMBL/GenBank/DDBJ databases">
        <authorList>
            <person name="Nguyen H.D."/>
            <person name="Samba Siva P."/>
            <person name="Cullis J."/>
            <person name="Levesque C.A."/>
            <person name="Hambleton S."/>
        </authorList>
    </citation>
    <scope>NUCLEOTIDE SEQUENCE</scope>
    <source>
        <strain evidence="1">DAOMC 236416</strain>
    </source>
</reference>
<protein>
    <submittedName>
        <fullName evidence="1">Uncharacterized protein</fullName>
    </submittedName>
</protein>
<comment type="caution">
    <text evidence="1">The sequence shown here is derived from an EMBL/GenBank/DDBJ whole genome shotgun (WGS) entry which is preliminary data.</text>
</comment>
<dbReference type="OrthoDB" id="424465at2759"/>
<dbReference type="PROSITE" id="PS51184">
    <property type="entry name" value="JMJC"/>
    <property type="match status" value="1"/>
</dbReference>
<reference evidence="1" key="2">
    <citation type="journal article" date="2019" name="IMA Fungus">
        <title>Genome sequencing and comparison of five Tilletia species to identify candidate genes for the detection of regulated species infecting wheat.</title>
        <authorList>
            <person name="Nguyen H.D.T."/>
            <person name="Sultana T."/>
            <person name="Kesanakurti P."/>
            <person name="Hambleton S."/>
        </authorList>
    </citation>
    <scope>NUCLEOTIDE SEQUENCE</scope>
    <source>
        <strain evidence="1">DAOMC 236416</strain>
    </source>
</reference>
<dbReference type="SMART" id="SM00558">
    <property type="entry name" value="JmjC"/>
    <property type="match status" value="1"/>
</dbReference>
<dbReference type="GO" id="GO:0043565">
    <property type="term" value="F:sequence-specific DNA binding"/>
    <property type="evidence" value="ECO:0007669"/>
    <property type="project" value="TreeGrafter"/>
</dbReference>
<dbReference type="Gene3D" id="2.60.120.650">
    <property type="entry name" value="Cupin"/>
    <property type="match status" value="1"/>
</dbReference>
<evidence type="ECO:0000313" key="1">
    <source>
        <dbReference type="EMBL" id="KAE8244786.1"/>
    </source>
</evidence>
<dbReference type="Pfam" id="PF13621">
    <property type="entry name" value="Cupin_8"/>
    <property type="match status" value="1"/>
</dbReference>
<dbReference type="GO" id="GO:0005737">
    <property type="term" value="C:cytoplasm"/>
    <property type="evidence" value="ECO:0007669"/>
    <property type="project" value="TreeGrafter"/>
</dbReference>
<accession>A0A177TCQ7</accession>
<proteinExistence type="predicted"/>
<dbReference type="SUPFAM" id="SSF51197">
    <property type="entry name" value="Clavaminate synthase-like"/>
    <property type="match status" value="1"/>
</dbReference>
<sequence length="432" mass="49261">MTGSEAGAVLSSVARLERVPSYPDFANDFLRPNRPCLLPQDLVKDWPIFRLLVTGDKDTAADAEAENGEGLLHPAFIVLQQRYGQHHRVPVVLPSGSSPERTEMSLSDAVDLMRSHKRSGAAGAVYIKDWHLFRQERLRLRNVPSDGDQAGAEKEEEQKLYEQPFLFQDDWMNNSGDREADDFAFCYAGSKDSSTGLHRDVYTSYSWSTNIIGQKRWRLFPPACARKLRRFPDVRTSELASSCDEMDDRLRKGELGLVSEGKAGWPLWEEARSQAIELVQEAGETIFVPSNWYHEVLNLTDCLSINHNWCNIYNLESMFDSMVEEVEDVEASLEDVRAMLEKGSSGGEEWKEEWVGIVQEVARQDAGWAWAGFWEMIDHNLTVPPTQPQYRPGDEEVKQIIRRLLQRFQSRPEAPYLGRHVEICVQRIGSIL</sequence>
<dbReference type="InterPro" id="IPR050910">
    <property type="entry name" value="JMJD6_ArgDemeth/LysHydrox"/>
</dbReference>
<dbReference type="GO" id="GO:0045905">
    <property type="term" value="P:positive regulation of translational termination"/>
    <property type="evidence" value="ECO:0007669"/>
    <property type="project" value="TreeGrafter"/>
</dbReference>
<name>A0A177TCQ7_9BASI</name>
<dbReference type="EMBL" id="LWDF02000576">
    <property type="protein sequence ID" value="KAE8244786.1"/>
    <property type="molecule type" value="Genomic_DNA"/>
</dbReference>
<dbReference type="GO" id="GO:0005634">
    <property type="term" value="C:nucleus"/>
    <property type="evidence" value="ECO:0007669"/>
    <property type="project" value="TreeGrafter"/>
</dbReference>
<gene>
    <name evidence="1" type="ORF">A4X13_0g6272</name>
</gene>
<dbReference type="PANTHER" id="PTHR12480:SF6">
    <property type="entry name" value="2-OXOGLUTARATE AND IRON-DEPENDENT OXYGENASE JMJD4"/>
    <property type="match status" value="1"/>
</dbReference>
<dbReference type="InterPro" id="IPR041667">
    <property type="entry name" value="Cupin_8"/>
</dbReference>
<dbReference type="Proteomes" id="UP000077521">
    <property type="component" value="Unassembled WGS sequence"/>
</dbReference>
<organism evidence="1 2">
    <name type="scientific">Tilletia indica</name>
    <dbReference type="NCBI Taxonomy" id="43049"/>
    <lineage>
        <taxon>Eukaryota</taxon>
        <taxon>Fungi</taxon>
        <taxon>Dikarya</taxon>
        <taxon>Basidiomycota</taxon>
        <taxon>Ustilaginomycotina</taxon>
        <taxon>Exobasidiomycetes</taxon>
        <taxon>Tilletiales</taxon>
        <taxon>Tilletiaceae</taxon>
        <taxon>Tilletia</taxon>
    </lineage>
</organism>
<evidence type="ECO:0000313" key="2">
    <source>
        <dbReference type="Proteomes" id="UP000077521"/>
    </source>
</evidence>
<dbReference type="InterPro" id="IPR003347">
    <property type="entry name" value="JmjC_dom"/>
</dbReference>